<dbReference type="EMBL" id="UINC01010435">
    <property type="protein sequence ID" value="SVA46424.1"/>
    <property type="molecule type" value="Genomic_DNA"/>
</dbReference>
<organism evidence="1">
    <name type="scientific">marine metagenome</name>
    <dbReference type="NCBI Taxonomy" id="408172"/>
    <lineage>
        <taxon>unclassified sequences</taxon>
        <taxon>metagenomes</taxon>
        <taxon>ecological metagenomes</taxon>
    </lineage>
</organism>
<reference evidence="1" key="1">
    <citation type="submission" date="2018-05" db="EMBL/GenBank/DDBJ databases">
        <authorList>
            <person name="Lanie J.A."/>
            <person name="Ng W.-L."/>
            <person name="Kazmierczak K.M."/>
            <person name="Andrzejewski T.M."/>
            <person name="Davidsen T.M."/>
            <person name="Wayne K.J."/>
            <person name="Tettelin H."/>
            <person name="Glass J.I."/>
            <person name="Rusch D."/>
            <person name="Podicherti R."/>
            <person name="Tsui H.-C.T."/>
            <person name="Winkler M.E."/>
        </authorList>
    </citation>
    <scope>NUCLEOTIDE SEQUENCE</scope>
</reference>
<sequence>MNYSKLADELTNDPLGRGYSGMTDAEAANDLMSEYRTLYSPITMGNIIRWAARHDAIHSLETAVASGVADKRRLARAALAMIESPQIDTLDIGDVEISGMFDALVTLGVFTSAEQDDLVAFGTSTISRASEVGLGRVKPGYVGKARA</sequence>
<proteinExistence type="predicted"/>
<gene>
    <name evidence="1" type="ORF">METZ01_LOCUS99278</name>
</gene>
<name>A0A381W1S4_9ZZZZ</name>
<dbReference type="AlphaFoldDB" id="A0A381W1S4"/>
<evidence type="ECO:0000313" key="1">
    <source>
        <dbReference type="EMBL" id="SVA46424.1"/>
    </source>
</evidence>
<accession>A0A381W1S4</accession>
<protein>
    <submittedName>
        <fullName evidence="1">Uncharacterized protein</fullName>
    </submittedName>
</protein>